<feature type="domain" description="Protein kinase" evidence="3">
    <location>
        <begin position="31"/>
        <end position="296"/>
    </location>
</feature>
<accession>A0A8H3LUL0</accession>
<dbReference type="OrthoDB" id="2369865at2759"/>
<feature type="binding site" evidence="1">
    <location>
        <position position="60"/>
    </location>
    <ligand>
        <name>ATP</name>
        <dbReference type="ChEBI" id="CHEBI:30616"/>
    </ligand>
</feature>
<dbReference type="Proteomes" id="UP000615446">
    <property type="component" value="Unassembled WGS sequence"/>
</dbReference>
<dbReference type="InterPro" id="IPR001245">
    <property type="entry name" value="Ser-Thr/Tyr_kinase_cat_dom"/>
</dbReference>
<dbReference type="GO" id="GO:0005737">
    <property type="term" value="C:cytoplasm"/>
    <property type="evidence" value="ECO:0007669"/>
    <property type="project" value="UniProtKB-ARBA"/>
</dbReference>
<dbReference type="SUPFAM" id="SSF56112">
    <property type="entry name" value="Protein kinase-like (PK-like)"/>
    <property type="match status" value="1"/>
</dbReference>
<feature type="domain" description="PH" evidence="2">
    <location>
        <begin position="1"/>
        <end position="19"/>
    </location>
</feature>
<dbReference type="EMBL" id="BLAL01000221">
    <property type="protein sequence ID" value="GES93152.1"/>
    <property type="molecule type" value="Genomic_DNA"/>
</dbReference>
<name>A0A8H3LUL0_9GLOM</name>
<dbReference type="PROSITE" id="PS00107">
    <property type="entry name" value="PROTEIN_KINASE_ATP"/>
    <property type="match status" value="1"/>
</dbReference>
<dbReference type="GO" id="GO:0004674">
    <property type="term" value="F:protein serine/threonine kinase activity"/>
    <property type="evidence" value="ECO:0007669"/>
    <property type="project" value="TreeGrafter"/>
</dbReference>
<dbReference type="PROSITE" id="PS50003">
    <property type="entry name" value="PH_DOMAIN"/>
    <property type="match status" value="1"/>
</dbReference>
<gene>
    <name evidence="4" type="ORF">RCL2_001990900</name>
</gene>
<evidence type="ECO:0000313" key="5">
    <source>
        <dbReference type="Proteomes" id="UP000615446"/>
    </source>
</evidence>
<dbReference type="PROSITE" id="PS50011">
    <property type="entry name" value="PROTEIN_KINASE_DOM"/>
    <property type="match status" value="1"/>
</dbReference>
<dbReference type="InterPro" id="IPR051681">
    <property type="entry name" value="Ser/Thr_Kinases-Pseudokinases"/>
</dbReference>
<evidence type="ECO:0000259" key="2">
    <source>
        <dbReference type="PROSITE" id="PS50003"/>
    </source>
</evidence>
<dbReference type="InterPro" id="IPR011009">
    <property type="entry name" value="Kinase-like_dom_sf"/>
</dbReference>
<dbReference type="SUPFAM" id="SSF81901">
    <property type="entry name" value="HCP-like"/>
    <property type="match status" value="2"/>
</dbReference>
<dbReference type="PANTHER" id="PTHR44329">
    <property type="entry name" value="SERINE/THREONINE-PROTEIN KINASE TNNI3K-RELATED"/>
    <property type="match status" value="1"/>
</dbReference>
<evidence type="ECO:0000259" key="3">
    <source>
        <dbReference type="PROSITE" id="PS50011"/>
    </source>
</evidence>
<keyword evidence="4" id="KW-0808">Transferase</keyword>
<keyword evidence="1" id="KW-0067">ATP-binding</keyword>
<reference evidence="4" key="1">
    <citation type="submission" date="2019-10" db="EMBL/GenBank/DDBJ databases">
        <title>Conservation and host-specific expression of non-tandemly repeated heterogenous ribosome RNA gene in arbuscular mycorrhizal fungi.</title>
        <authorList>
            <person name="Maeda T."/>
            <person name="Kobayashi Y."/>
            <person name="Nakagawa T."/>
            <person name="Ezawa T."/>
            <person name="Yamaguchi K."/>
            <person name="Bino T."/>
            <person name="Nishimoto Y."/>
            <person name="Shigenobu S."/>
            <person name="Kawaguchi M."/>
        </authorList>
    </citation>
    <scope>NUCLEOTIDE SEQUENCE</scope>
    <source>
        <strain evidence="4">HR1</strain>
    </source>
</reference>
<dbReference type="Gene3D" id="1.25.40.10">
    <property type="entry name" value="Tetratricopeptide repeat domain"/>
    <property type="match status" value="2"/>
</dbReference>
<sequence length="669" mass="77513">MQNNENINEWINWIEEAINKKHIKYYEYENFKNIQEIGSGAFGKVFRASWKKFDHYLALKSFFNLNGITLKEIVNELKLQREVDFHDNIIRFYGITKFESENKIDQTKSYLLVMEYADGGTLRDYLKKNFSRLSWNDKYNLTYQLACSVLCLHDEGIIHRDLHSRNVLVHRNSIKLADFGLSKRIDEASNSQLKLLGMVPYIDPKVLSNSDNLKLNEKSDVYSIGVLLWEISSGKPPFHEETNKISLIYDISQGRREKIIPDTPNDYSNLYTECWNNEPNKRPSIDEVVNRLRIFISNPNIVTIHQQNDISDQTDPIVNENVTPNSTVSSFHGELSNMIHNFTNMNTNELDNTTSINEQINENVSSKNNFNIIVNEIVDLINENASSKNNFDIIINEIVDLIFQKINEGKAEKKSVLDYLCNHNINLKEIYNWLLNNQDTSHYIFILGYFNYYGIGTSANKEKAFNLFINASEQDHILAQYFAGDCYKYGEGITKNENLAFEYHKKVANQGYAIGQFKLGRFYESEICVKKDLKMSAYWYEKAANNGDLVAMHNLGRFYKNGFGVDKNHQKAFELFKKSAEGEYSSGIMMLGYCYDFGIGINIDKQKAVELYQKAANFGHKAAQYNLANMYKKGEGIEKDLDKAIYWYEQSAKQGYQNAQNKLRELKNN</sequence>
<keyword evidence="4" id="KW-0418">Kinase</keyword>
<dbReference type="AlphaFoldDB" id="A0A8H3LUL0"/>
<organism evidence="4 5">
    <name type="scientific">Rhizophagus clarus</name>
    <dbReference type="NCBI Taxonomy" id="94130"/>
    <lineage>
        <taxon>Eukaryota</taxon>
        <taxon>Fungi</taxon>
        <taxon>Fungi incertae sedis</taxon>
        <taxon>Mucoromycota</taxon>
        <taxon>Glomeromycotina</taxon>
        <taxon>Glomeromycetes</taxon>
        <taxon>Glomerales</taxon>
        <taxon>Glomeraceae</taxon>
        <taxon>Rhizophagus</taxon>
    </lineage>
</organism>
<dbReference type="PRINTS" id="PR00109">
    <property type="entry name" value="TYRKINASE"/>
</dbReference>
<dbReference type="InterPro" id="IPR011990">
    <property type="entry name" value="TPR-like_helical_dom_sf"/>
</dbReference>
<proteinExistence type="predicted"/>
<dbReference type="Gene3D" id="1.10.510.10">
    <property type="entry name" value="Transferase(Phosphotransferase) domain 1"/>
    <property type="match status" value="1"/>
</dbReference>
<dbReference type="InterPro" id="IPR006597">
    <property type="entry name" value="Sel1-like"/>
</dbReference>
<dbReference type="InterPro" id="IPR017441">
    <property type="entry name" value="Protein_kinase_ATP_BS"/>
</dbReference>
<comment type="caution">
    <text evidence="4">The sequence shown here is derived from an EMBL/GenBank/DDBJ whole genome shotgun (WGS) entry which is preliminary data.</text>
</comment>
<dbReference type="Pfam" id="PF07714">
    <property type="entry name" value="PK_Tyr_Ser-Thr"/>
    <property type="match status" value="1"/>
</dbReference>
<dbReference type="GO" id="GO:0005524">
    <property type="term" value="F:ATP binding"/>
    <property type="evidence" value="ECO:0007669"/>
    <property type="project" value="UniProtKB-UniRule"/>
</dbReference>
<dbReference type="SMART" id="SM00671">
    <property type="entry name" value="SEL1"/>
    <property type="match status" value="6"/>
</dbReference>
<dbReference type="InterPro" id="IPR000719">
    <property type="entry name" value="Prot_kinase_dom"/>
</dbReference>
<protein>
    <submittedName>
        <fullName evidence="4">Kinase-like domain-containing protein</fullName>
    </submittedName>
</protein>
<dbReference type="Pfam" id="PF08238">
    <property type="entry name" value="Sel1"/>
    <property type="match status" value="6"/>
</dbReference>
<evidence type="ECO:0000313" key="4">
    <source>
        <dbReference type="EMBL" id="GES93152.1"/>
    </source>
</evidence>
<evidence type="ECO:0000256" key="1">
    <source>
        <dbReference type="PROSITE-ProRule" id="PRU10141"/>
    </source>
</evidence>
<keyword evidence="1" id="KW-0547">Nucleotide-binding</keyword>
<dbReference type="InterPro" id="IPR001849">
    <property type="entry name" value="PH_domain"/>
</dbReference>